<proteinExistence type="predicted"/>
<dbReference type="EMBL" id="BJHW01000001">
    <property type="protein sequence ID" value="GDY52593.1"/>
    <property type="molecule type" value="Genomic_DNA"/>
</dbReference>
<evidence type="ECO:0000259" key="1">
    <source>
        <dbReference type="Pfam" id="PF19290"/>
    </source>
</evidence>
<reference evidence="2 3" key="1">
    <citation type="journal article" date="2020" name="Int. J. Syst. Evol. Microbiol.">
        <title>Reclassification of Streptomyces castelarensis and Streptomyces sporoclivatus as later heterotypic synonyms of Streptomyces antimycoticus.</title>
        <authorList>
            <person name="Komaki H."/>
            <person name="Tamura T."/>
        </authorList>
    </citation>
    <scope>NUCLEOTIDE SEQUENCE [LARGE SCALE GENOMIC DNA]</scope>
    <source>
        <strain evidence="2 3">NBRC 13459</strain>
    </source>
</reference>
<dbReference type="PANTHER" id="PTHR43666">
    <property type="entry name" value="TLDD PROTEIN"/>
    <property type="match status" value="1"/>
</dbReference>
<name>A0A4D4L3M1_STRVO</name>
<feature type="domain" description="Metalloprotease TldD/E central" evidence="1">
    <location>
        <begin position="21"/>
        <end position="98"/>
    </location>
</feature>
<organism evidence="2 3">
    <name type="scientific">Streptomyces violaceusniger</name>
    <dbReference type="NCBI Taxonomy" id="68280"/>
    <lineage>
        <taxon>Bacteria</taxon>
        <taxon>Bacillati</taxon>
        <taxon>Actinomycetota</taxon>
        <taxon>Actinomycetes</taxon>
        <taxon>Kitasatosporales</taxon>
        <taxon>Streptomycetaceae</taxon>
        <taxon>Streptomyces</taxon>
        <taxon>Streptomyces violaceusniger group</taxon>
    </lineage>
</organism>
<sequence>MTSSEVFAGFAPALGESFARARAGGRELYGFAHHELVSSYLGSSTGLRLRHDQPTGTLEVNAKSPDRTRSAWAGRATRDFTDVDPAAIDAELAQRLAWAERRVELPAGRYETLLPRAPWPIC</sequence>
<dbReference type="GO" id="GO:0006508">
    <property type="term" value="P:proteolysis"/>
    <property type="evidence" value="ECO:0007669"/>
    <property type="project" value="InterPro"/>
</dbReference>
<dbReference type="Pfam" id="PF19290">
    <property type="entry name" value="PmbA_TldD_2nd"/>
    <property type="match status" value="1"/>
</dbReference>
<keyword evidence="3" id="KW-1185">Reference proteome</keyword>
<dbReference type="InterPro" id="IPR045570">
    <property type="entry name" value="Metalloprtase-TldD/E_cen_dom"/>
</dbReference>
<gene>
    <name evidence="2" type="ORF">SVIO_032160</name>
</gene>
<dbReference type="InterPro" id="IPR036059">
    <property type="entry name" value="TldD/PmbA_sf"/>
</dbReference>
<dbReference type="GO" id="GO:0008237">
    <property type="term" value="F:metallopeptidase activity"/>
    <property type="evidence" value="ECO:0007669"/>
    <property type="project" value="InterPro"/>
</dbReference>
<dbReference type="Proteomes" id="UP000301309">
    <property type="component" value="Unassembled WGS sequence"/>
</dbReference>
<evidence type="ECO:0000313" key="3">
    <source>
        <dbReference type="Proteomes" id="UP000301309"/>
    </source>
</evidence>
<dbReference type="SUPFAM" id="SSF111283">
    <property type="entry name" value="Putative modulator of DNA gyrase, PmbA/TldD"/>
    <property type="match status" value="1"/>
</dbReference>
<accession>A0A4D4L3M1</accession>
<comment type="caution">
    <text evidence="2">The sequence shown here is derived from an EMBL/GenBank/DDBJ whole genome shotgun (WGS) entry which is preliminary data.</text>
</comment>
<dbReference type="PANTHER" id="PTHR43666:SF1">
    <property type="entry name" value="CONSERVED PROTEIN"/>
    <property type="match status" value="1"/>
</dbReference>
<dbReference type="AlphaFoldDB" id="A0A4D4L3M1"/>
<protein>
    <recommendedName>
        <fullName evidence="1">Metalloprotease TldD/E central domain-containing protein</fullName>
    </recommendedName>
</protein>
<evidence type="ECO:0000313" key="2">
    <source>
        <dbReference type="EMBL" id="GDY52593.1"/>
    </source>
</evidence>